<organism evidence="7 8">
    <name type="scientific">Trinickia symbiotica</name>
    <dbReference type="NCBI Taxonomy" id="863227"/>
    <lineage>
        <taxon>Bacteria</taxon>
        <taxon>Pseudomonadati</taxon>
        <taxon>Pseudomonadota</taxon>
        <taxon>Betaproteobacteria</taxon>
        <taxon>Burkholderiales</taxon>
        <taxon>Burkholderiaceae</taxon>
        <taxon>Trinickia</taxon>
    </lineage>
</organism>
<dbReference type="PANTHER" id="PTHR30086:SF20">
    <property type="entry name" value="ARGININE EXPORTER PROTEIN ARGO-RELATED"/>
    <property type="match status" value="1"/>
</dbReference>
<dbReference type="Pfam" id="PF01810">
    <property type="entry name" value="LysE"/>
    <property type="match status" value="1"/>
</dbReference>
<reference evidence="7 8" key="1">
    <citation type="submission" date="2018-01" db="EMBL/GenBank/DDBJ databases">
        <title>Whole genome analyses suggest that Burkholderia sensu lato contains two further novel genera in the rhizoxinica-symbiotica group Mycetohabitans gen. nov., and Trinickia gen. nov.: implications for the evolution of diazotrophy and nodulation in the Burkholderiaceae.</title>
        <authorList>
            <person name="Estrada-de los Santos P."/>
            <person name="Palmer M."/>
            <person name="Chavez-Ramirez B."/>
            <person name="Beukes C."/>
            <person name="Steenkamp E.T."/>
            <person name="Hirsch A.M."/>
            <person name="Manyaka P."/>
            <person name="Maluk M."/>
            <person name="Lafos M."/>
            <person name="Crook M."/>
            <person name="Gross E."/>
            <person name="Simon M.F."/>
            <person name="Bueno dos Reis Junior F."/>
            <person name="Poole P.S."/>
            <person name="Venter S.N."/>
            <person name="James E.K."/>
        </authorList>
    </citation>
    <scope>NUCLEOTIDE SEQUENCE [LARGE SCALE GENOMIC DNA]</scope>
    <source>
        <strain evidence="7 8">JPY 581</strain>
    </source>
</reference>
<dbReference type="OrthoDB" id="6710777at2"/>
<dbReference type="GO" id="GO:0033228">
    <property type="term" value="P:cysteine export across plasma membrane"/>
    <property type="evidence" value="ECO:0007669"/>
    <property type="project" value="TreeGrafter"/>
</dbReference>
<protein>
    <submittedName>
        <fullName evidence="7">Multidrug transporter MatE</fullName>
    </submittedName>
</protein>
<comment type="subcellular location">
    <subcellularLocation>
        <location evidence="1">Cell membrane</location>
        <topology evidence="1">Multi-pass membrane protein</topology>
    </subcellularLocation>
</comment>
<dbReference type="AlphaFoldDB" id="A0A2N7X8X1"/>
<feature type="transmembrane region" description="Helical" evidence="6">
    <location>
        <begin position="110"/>
        <end position="131"/>
    </location>
</feature>
<keyword evidence="5 6" id="KW-0472">Membrane</keyword>
<evidence type="ECO:0000256" key="3">
    <source>
        <dbReference type="ARBA" id="ARBA00022692"/>
    </source>
</evidence>
<evidence type="ECO:0000313" key="7">
    <source>
        <dbReference type="EMBL" id="PMS38199.1"/>
    </source>
</evidence>
<comment type="caution">
    <text evidence="7">The sequence shown here is derived from an EMBL/GenBank/DDBJ whole genome shotgun (WGS) entry which is preliminary data.</text>
</comment>
<evidence type="ECO:0000313" key="8">
    <source>
        <dbReference type="Proteomes" id="UP000235777"/>
    </source>
</evidence>
<evidence type="ECO:0000256" key="6">
    <source>
        <dbReference type="SAM" id="Phobius"/>
    </source>
</evidence>
<dbReference type="STRING" id="863227.GCA_000373005_00074"/>
<dbReference type="GO" id="GO:0005886">
    <property type="term" value="C:plasma membrane"/>
    <property type="evidence" value="ECO:0007669"/>
    <property type="project" value="UniProtKB-SubCell"/>
</dbReference>
<keyword evidence="4 6" id="KW-1133">Transmembrane helix</keyword>
<dbReference type="InterPro" id="IPR001123">
    <property type="entry name" value="LeuE-type"/>
</dbReference>
<keyword evidence="2" id="KW-1003">Cell membrane</keyword>
<keyword evidence="8" id="KW-1185">Reference proteome</keyword>
<proteinExistence type="predicted"/>
<evidence type="ECO:0000256" key="2">
    <source>
        <dbReference type="ARBA" id="ARBA00022475"/>
    </source>
</evidence>
<sequence>MVPLHSLASFLLAVLLVLAMPGPTNTLLATAGLEHGFRRSAGLTIAECGGYVIAISIWGLFLLELAHKLPWLPWAIRLASAVYIGYLAIRMWSATLDLAGGHSRTVGMRTLFVATLLNPKAVLFGGTLFPAEAFASAAGYTEVMGVFIALLFPIGLLWVAFGAQLRKGRLAWLEPAYLLRGASIVLAAFAVTVAWTAVR</sequence>
<feature type="transmembrane region" description="Helical" evidence="6">
    <location>
        <begin position="143"/>
        <end position="165"/>
    </location>
</feature>
<evidence type="ECO:0000256" key="5">
    <source>
        <dbReference type="ARBA" id="ARBA00023136"/>
    </source>
</evidence>
<dbReference type="GO" id="GO:0015171">
    <property type="term" value="F:amino acid transmembrane transporter activity"/>
    <property type="evidence" value="ECO:0007669"/>
    <property type="project" value="TreeGrafter"/>
</dbReference>
<accession>A0A2N7X8X1</accession>
<evidence type="ECO:0000256" key="4">
    <source>
        <dbReference type="ARBA" id="ARBA00022989"/>
    </source>
</evidence>
<evidence type="ECO:0000256" key="1">
    <source>
        <dbReference type="ARBA" id="ARBA00004651"/>
    </source>
</evidence>
<keyword evidence="3 6" id="KW-0812">Transmembrane</keyword>
<gene>
    <name evidence="7" type="ORF">C0Z20_05315</name>
</gene>
<dbReference type="Proteomes" id="UP000235777">
    <property type="component" value="Unassembled WGS sequence"/>
</dbReference>
<feature type="transmembrane region" description="Helical" evidence="6">
    <location>
        <begin position="71"/>
        <end position="89"/>
    </location>
</feature>
<dbReference type="EMBL" id="PNYC01000002">
    <property type="protein sequence ID" value="PMS38199.1"/>
    <property type="molecule type" value="Genomic_DNA"/>
</dbReference>
<dbReference type="RefSeq" id="WP_026229279.1">
    <property type="nucleotide sequence ID" value="NZ_KB890164.1"/>
</dbReference>
<dbReference type="PANTHER" id="PTHR30086">
    <property type="entry name" value="ARGININE EXPORTER PROTEIN ARGO"/>
    <property type="match status" value="1"/>
</dbReference>
<name>A0A2N7X8X1_9BURK</name>
<feature type="transmembrane region" description="Helical" evidence="6">
    <location>
        <begin position="177"/>
        <end position="198"/>
    </location>
</feature>